<evidence type="ECO:0000256" key="6">
    <source>
        <dbReference type="ARBA" id="ARBA00023125"/>
    </source>
</evidence>
<feature type="compositionally biased region" description="Low complexity" evidence="10">
    <location>
        <begin position="306"/>
        <end position="316"/>
    </location>
</feature>
<dbReference type="InterPro" id="IPR004333">
    <property type="entry name" value="SBP_dom"/>
</dbReference>
<keyword evidence="5" id="KW-0805">Transcription regulation</keyword>
<dbReference type="AlphaFoldDB" id="A0A835BXZ8"/>
<evidence type="ECO:0000256" key="8">
    <source>
        <dbReference type="ARBA" id="ARBA00023242"/>
    </source>
</evidence>
<keyword evidence="7" id="KW-0804">Transcription</keyword>
<keyword evidence="2" id="KW-0479">Metal-binding</keyword>
<proteinExistence type="predicted"/>
<dbReference type="InterPro" id="IPR036893">
    <property type="entry name" value="SBP_sf"/>
</dbReference>
<feature type="compositionally biased region" description="Low complexity" evidence="10">
    <location>
        <begin position="338"/>
        <end position="352"/>
    </location>
</feature>
<dbReference type="PANTHER" id="PTHR31251:SF222">
    <property type="entry name" value="SQUAMOSA PROMOTER-BINDING-LIKE PROTEIN 7"/>
    <property type="match status" value="1"/>
</dbReference>
<dbReference type="Proteomes" id="UP000636709">
    <property type="component" value="Unassembled WGS sequence"/>
</dbReference>
<dbReference type="GO" id="GO:0003677">
    <property type="term" value="F:DNA binding"/>
    <property type="evidence" value="ECO:0007669"/>
    <property type="project" value="UniProtKB-KW"/>
</dbReference>
<name>A0A835BXZ8_9POAL</name>
<evidence type="ECO:0000256" key="2">
    <source>
        <dbReference type="ARBA" id="ARBA00022723"/>
    </source>
</evidence>
<dbReference type="SUPFAM" id="SSF103612">
    <property type="entry name" value="SBT domain"/>
    <property type="match status" value="1"/>
</dbReference>
<accession>A0A835BXZ8</accession>
<evidence type="ECO:0000256" key="7">
    <source>
        <dbReference type="ARBA" id="ARBA00023163"/>
    </source>
</evidence>
<comment type="caution">
    <text evidence="12">The sequence shown here is derived from an EMBL/GenBank/DDBJ whole genome shotgun (WGS) entry which is preliminary data.</text>
</comment>
<evidence type="ECO:0000259" key="11">
    <source>
        <dbReference type="PROSITE" id="PS51141"/>
    </source>
</evidence>
<dbReference type="Gramene" id="Dexi7B01G0015550.1">
    <property type="protein sequence ID" value="Dexi7B01G0015550.1:cds"/>
    <property type="gene ID" value="Dexi7B01G0015550"/>
</dbReference>
<dbReference type="Gene3D" id="4.10.1100.10">
    <property type="entry name" value="Transcription factor, SBP-box domain"/>
    <property type="match status" value="1"/>
</dbReference>
<dbReference type="Pfam" id="PF03110">
    <property type="entry name" value="SBP"/>
    <property type="match status" value="1"/>
</dbReference>
<reference evidence="12" key="1">
    <citation type="submission" date="2020-07" db="EMBL/GenBank/DDBJ databases">
        <title>Genome sequence and genetic diversity analysis of an under-domesticated orphan crop, white fonio (Digitaria exilis).</title>
        <authorList>
            <person name="Bennetzen J.L."/>
            <person name="Chen S."/>
            <person name="Ma X."/>
            <person name="Wang X."/>
            <person name="Yssel A.E.J."/>
            <person name="Chaluvadi S.R."/>
            <person name="Johnson M."/>
            <person name="Gangashetty P."/>
            <person name="Hamidou F."/>
            <person name="Sanogo M.D."/>
            <person name="Zwaenepoel A."/>
            <person name="Wallace J."/>
            <person name="Van De Peer Y."/>
            <person name="Van Deynze A."/>
        </authorList>
    </citation>
    <scope>NUCLEOTIDE SEQUENCE</scope>
    <source>
        <tissue evidence="12">Leaves</tissue>
    </source>
</reference>
<evidence type="ECO:0000256" key="10">
    <source>
        <dbReference type="SAM" id="MobiDB-lite"/>
    </source>
</evidence>
<evidence type="ECO:0000256" key="1">
    <source>
        <dbReference type="ARBA" id="ARBA00004123"/>
    </source>
</evidence>
<protein>
    <recommendedName>
        <fullName evidence="11">SBP-type domain-containing protein</fullName>
    </recommendedName>
</protein>
<keyword evidence="6" id="KW-0238">DNA-binding</keyword>
<keyword evidence="3 9" id="KW-0863">Zinc-finger</keyword>
<evidence type="ECO:0000256" key="9">
    <source>
        <dbReference type="PROSITE-ProRule" id="PRU00470"/>
    </source>
</evidence>
<comment type="subcellular location">
    <subcellularLocation>
        <location evidence="1">Nucleus</location>
    </subcellularLocation>
</comment>
<evidence type="ECO:0000256" key="4">
    <source>
        <dbReference type="ARBA" id="ARBA00022833"/>
    </source>
</evidence>
<dbReference type="EMBL" id="JACEFO010001785">
    <property type="protein sequence ID" value="KAF8702380.1"/>
    <property type="molecule type" value="Genomic_DNA"/>
</dbReference>
<gene>
    <name evidence="12" type="ORF">HU200_032755</name>
</gene>
<keyword evidence="4" id="KW-0862">Zinc</keyword>
<feature type="region of interest" description="Disordered" evidence="10">
    <location>
        <begin position="299"/>
        <end position="396"/>
    </location>
</feature>
<dbReference type="FunFam" id="4.10.1100.10:FF:000001">
    <property type="entry name" value="Squamosa promoter-binding-like protein 14"/>
    <property type="match status" value="1"/>
</dbReference>
<dbReference type="GO" id="GO:0008270">
    <property type="term" value="F:zinc ion binding"/>
    <property type="evidence" value="ECO:0007669"/>
    <property type="project" value="UniProtKB-KW"/>
</dbReference>
<evidence type="ECO:0000256" key="5">
    <source>
        <dbReference type="ARBA" id="ARBA00023015"/>
    </source>
</evidence>
<sequence>MEGNGGGGSGCGGSGSAAPPWDLAMHSWAATAGSPYPQQQEPFVPRPGGAITSHYYQQQQELTCLKLGKRPCCWAGAAAGSEQAAGEGLLLPHVHGGGGAAGGGGASGTAAGEGRRKEKPAASGAAAVARCQVDGCHVELADAKEYHRRHKVCEAHSKAPRVVVLGAEQRFCQQCSRFHAISEFDDAKRSCRRRLAGHNERRRKSNASEAMARGAAHPHGVVAAFGHGFLPPCGLPSAASPAGALSLLSSARGGAAGAPWLVVPSAPDISARSSAALDELIAENRAALLASWHFFSDSDRSGPGRHLAPPSSASAWHPHHHHHHRSAAGHATLDLMQTAAAATTAARPDAGAPEPPVRPVPERAAAAASRPPRTKKEGDGCGSDAWASSLGGARAM</sequence>
<feature type="compositionally biased region" description="Basic residues" evidence="10">
    <location>
        <begin position="317"/>
        <end position="327"/>
    </location>
</feature>
<keyword evidence="13" id="KW-1185">Reference proteome</keyword>
<evidence type="ECO:0000313" key="12">
    <source>
        <dbReference type="EMBL" id="KAF8702380.1"/>
    </source>
</evidence>
<feature type="region of interest" description="Disordered" evidence="10">
    <location>
        <begin position="100"/>
        <end position="121"/>
    </location>
</feature>
<keyword evidence="8" id="KW-0539">Nucleus</keyword>
<feature type="domain" description="SBP-type" evidence="11">
    <location>
        <begin position="128"/>
        <end position="205"/>
    </location>
</feature>
<evidence type="ECO:0000313" key="13">
    <source>
        <dbReference type="Proteomes" id="UP000636709"/>
    </source>
</evidence>
<dbReference type="InterPro" id="IPR044817">
    <property type="entry name" value="SBP-like"/>
</dbReference>
<dbReference type="PANTHER" id="PTHR31251">
    <property type="entry name" value="SQUAMOSA PROMOTER-BINDING-LIKE PROTEIN 4"/>
    <property type="match status" value="1"/>
</dbReference>
<feature type="compositionally biased region" description="Low complexity" evidence="10">
    <location>
        <begin position="362"/>
        <end position="371"/>
    </location>
</feature>
<dbReference type="OrthoDB" id="514967at2759"/>
<dbReference type="PROSITE" id="PS51141">
    <property type="entry name" value="ZF_SBP"/>
    <property type="match status" value="1"/>
</dbReference>
<organism evidence="12 13">
    <name type="scientific">Digitaria exilis</name>
    <dbReference type="NCBI Taxonomy" id="1010633"/>
    <lineage>
        <taxon>Eukaryota</taxon>
        <taxon>Viridiplantae</taxon>
        <taxon>Streptophyta</taxon>
        <taxon>Embryophyta</taxon>
        <taxon>Tracheophyta</taxon>
        <taxon>Spermatophyta</taxon>
        <taxon>Magnoliopsida</taxon>
        <taxon>Liliopsida</taxon>
        <taxon>Poales</taxon>
        <taxon>Poaceae</taxon>
        <taxon>PACMAD clade</taxon>
        <taxon>Panicoideae</taxon>
        <taxon>Panicodae</taxon>
        <taxon>Paniceae</taxon>
        <taxon>Anthephorinae</taxon>
        <taxon>Digitaria</taxon>
    </lineage>
</organism>
<dbReference type="GO" id="GO:0005634">
    <property type="term" value="C:nucleus"/>
    <property type="evidence" value="ECO:0007669"/>
    <property type="project" value="UniProtKB-SubCell"/>
</dbReference>
<evidence type="ECO:0000256" key="3">
    <source>
        <dbReference type="ARBA" id="ARBA00022771"/>
    </source>
</evidence>